<organism evidence="1 2">
    <name type="scientific">Methylobacterium komagatae</name>
    <dbReference type="NCBI Taxonomy" id="374425"/>
    <lineage>
        <taxon>Bacteria</taxon>
        <taxon>Pseudomonadati</taxon>
        <taxon>Pseudomonadota</taxon>
        <taxon>Alphaproteobacteria</taxon>
        <taxon>Hyphomicrobiales</taxon>
        <taxon>Methylobacteriaceae</taxon>
        <taxon>Methylobacterium</taxon>
    </lineage>
</organism>
<keyword evidence="2" id="KW-1185">Reference proteome</keyword>
<accession>A0ABW2BFE8</accession>
<name>A0ABW2BFE8_9HYPH</name>
<evidence type="ECO:0000313" key="1">
    <source>
        <dbReference type="EMBL" id="MFC6788695.1"/>
    </source>
</evidence>
<evidence type="ECO:0000313" key="2">
    <source>
        <dbReference type="Proteomes" id="UP001596292"/>
    </source>
</evidence>
<comment type="caution">
    <text evidence="1">The sequence shown here is derived from an EMBL/GenBank/DDBJ whole genome shotgun (WGS) entry which is preliminary data.</text>
</comment>
<protein>
    <submittedName>
        <fullName evidence="1">Uncharacterized protein</fullName>
    </submittedName>
</protein>
<dbReference type="EMBL" id="JBHSWN010000001">
    <property type="protein sequence ID" value="MFC6788695.1"/>
    <property type="molecule type" value="Genomic_DNA"/>
</dbReference>
<dbReference type="RefSeq" id="WP_378966954.1">
    <property type="nucleotide sequence ID" value="NZ_JBHSWN010000001.1"/>
</dbReference>
<dbReference type="Proteomes" id="UP001596292">
    <property type="component" value="Unassembled WGS sequence"/>
</dbReference>
<gene>
    <name evidence="1" type="ORF">ACFQE0_03085</name>
</gene>
<proteinExistence type="predicted"/>
<sequence length="57" mass="6222">MDPLKAAAALLFCLALFWLVLRLTQRLMTMAIAAGHAEERRRLEAEAQADQATGAVP</sequence>
<reference evidence="2" key="1">
    <citation type="journal article" date="2019" name="Int. J. Syst. Evol. Microbiol.">
        <title>The Global Catalogue of Microorganisms (GCM) 10K type strain sequencing project: providing services to taxonomists for standard genome sequencing and annotation.</title>
        <authorList>
            <consortium name="The Broad Institute Genomics Platform"/>
            <consortium name="The Broad Institute Genome Sequencing Center for Infectious Disease"/>
            <person name="Wu L."/>
            <person name="Ma J."/>
        </authorList>
    </citation>
    <scope>NUCLEOTIDE SEQUENCE [LARGE SCALE GENOMIC DNA]</scope>
    <source>
        <strain evidence="2">CCUG 48316</strain>
    </source>
</reference>